<proteinExistence type="predicted"/>
<name>B9BI22_9BURK</name>
<organism evidence="1 2">
    <name type="scientific">Burkholderia multivorans CGD2</name>
    <dbReference type="NCBI Taxonomy" id="513052"/>
    <lineage>
        <taxon>Bacteria</taxon>
        <taxon>Pseudomonadati</taxon>
        <taxon>Pseudomonadota</taxon>
        <taxon>Betaproteobacteria</taxon>
        <taxon>Burkholderiales</taxon>
        <taxon>Burkholderiaceae</taxon>
        <taxon>Burkholderia</taxon>
        <taxon>Burkholderia cepacia complex</taxon>
    </lineage>
</organism>
<accession>B9BI22</accession>
<sequence length="123" mass="13063">MWCDAALKPCDIAVRGSRQRCTSMRRRVGPYRAALHAHRAIAPRIAMRAIPVGPDIAESKADIGNDADVQCRNERPVDADRQIGTTASVACAASPGAAVISAADAAAMTALNDRPPGRRWNTT</sequence>
<comment type="caution">
    <text evidence="1">The sequence shown here is derived from an EMBL/GenBank/DDBJ whole genome shotgun (WGS) entry which is preliminary data.</text>
</comment>
<evidence type="ECO:0000313" key="2">
    <source>
        <dbReference type="Proteomes" id="UP000004535"/>
    </source>
</evidence>
<gene>
    <name evidence="1" type="ORF">BURMUCGD2_4727</name>
</gene>
<dbReference type="RefSeq" id="WP_006403442.1">
    <property type="nucleotide sequence ID" value="NZ_ACFC01000001.1"/>
</dbReference>
<reference evidence="1 2" key="1">
    <citation type="journal article" date="2012" name="J. Bacteriol.">
        <title>Draft Genome Sequence Determination for Cystic Fibrosis and Chronic Granulomatous Disease Burkholderia multivorans Isolates.</title>
        <authorList>
            <person name="Varga J.J."/>
            <person name="Losada L."/>
            <person name="Zelazny A.M."/>
            <person name="Brinkac L."/>
            <person name="Harkins D."/>
            <person name="Radune D."/>
            <person name="Hostetler J."/>
            <person name="Sampaio E.P."/>
            <person name="Ronning C.M."/>
            <person name="Nierman W.C."/>
            <person name="Greenberg D.E."/>
            <person name="Holland S.M."/>
            <person name="Goldberg J.B."/>
        </authorList>
    </citation>
    <scope>NUCLEOTIDE SEQUENCE [LARGE SCALE GENOMIC DNA]</scope>
    <source>
        <strain evidence="1 2">CGD2</strain>
    </source>
</reference>
<evidence type="ECO:0000313" key="1">
    <source>
        <dbReference type="EMBL" id="EEE09355.1"/>
    </source>
</evidence>
<dbReference type="AlphaFoldDB" id="B9BI22"/>
<dbReference type="EMBL" id="ACFC01000001">
    <property type="protein sequence ID" value="EEE09355.1"/>
    <property type="molecule type" value="Genomic_DNA"/>
</dbReference>
<protein>
    <submittedName>
        <fullName evidence="1">Uncharacterized protein</fullName>
    </submittedName>
</protein>
<dbReference type="Proteomes" id="UP000004535">
    <property type="component" value="Unassembled WGS sequence"/>
</dbReference>